<proteinExistence type="predicted"/>
<protein>
    <recommendedName>
        <fullName evidence="5">Phage tail protein</fullName>
    </recommendedName>
</protein>
<evidence type="ECO:0000313" key="2">
    <source>
        <dbReference type="EMBL" id="KGA29838.1"/>
    </source>
</evidence>
<gene>
    <name evidence="1" type="ORF">JV38_01560</name>
    <name evidence="2" type="ORF">KU73_05285</name>
</gene>
<dbReference type="EMBL" id="JQOH01000002">
    <property type="protein sequence ID" value="KGA29838.1"/>
    <property type="molecule type" value="Genomic_DNA"/>
</dbReference>
<dbReference type="RefSeq" id="WP_005967794.1">
    <property type="nucleotide sequence ID" value="NZ_JQHP01000001.1"/>
</dbReference>
<accession>A0AAW3ENU7</accession>
<evidence type="ECO:0000313" key="1">
    <source>
        <dbReference type="EMBL" id="KFX09636.1"/>
    </source>
</evidence>
<reference evidence="3 4" key="1">
    <citation type="submission" date="2014-08" db="EMBL/GenBank/DDBJ databases">
        <title>Genome sequences of NCPPB Pectobacterium isolates.</title>
        <authorList>
            <person name="Glover R.H."/>
            <person name="Sapp M."/>
            <person name="Elphinstone J."/>
        </authorList>
    </citation>
    <scope>NUCLEOTIDE SEQUENCE [LARGE SCALE GENOMIC DNA]</scope>
    <source>
        <strain evidence="1 3">NCPPB 3701</strain>
        <strain evidence="2 4">NCPPB3702</strain>
    </source>
</reference>
<comment type="caution">
    <text evidence="1">The sequence shown here is derived from an EMBL/GenBank/DDBJ whole genome shotgun (WGS) entry which is preliminary data.</text>
</comment>
<dbReference type="Proteomes" id="UP000029257">
    <property type="component" value="Unassembled WGS sequence"/>
</dbReference>
<dbReference type="Proteomes" id="UP000029436">
    <property type="component" value="Unassembled WGS sequence"/>
</dbReference>
<dbReference type="AlphaFoldDB" id="A0AAW3ENU7"/>
<keyword evidence="4" id="KW-1185">Reference proteome</keyword>
<evidence type="ECO:0000313" key="4">
    <source>
        <dbReference type="Proteomes" id="UP000029436"/>
    </source>
</evidence>
<name>A0AAW3ENU7_9GAMM</name>
<organism evidence="1 3">
    <name type="scientific">Pectobacterium wasabiae</name>
    <dbReference type="NCBI Taxonomy" id="55208"/>
    <lineage>
        <taxon>Bacteria</taxon>
        <taxon>Pseudomonadati</taxon>
        <taxon>Pseudomonadota</taxon>
        <taxon>Gammaproteobacteria</taxon>
        <taxon>Enterobacterales</taxon>
        <taxon>Pectobacteriaceae</taxon>
        <taxon>Pectobacterium</taxon>
    </lineage>
</organism>
<evidence type="ECO:0000313" key="3">
    <source>
        <dbReference type="Proteomes" id="UP000029257"/>
    </source>
</evidence>
<sequence length="73" mass="7780">MIRVIYQGDDGVAILDPNTGFGLSATDIGKKDVPVGVPFWVMDISAFMDSPVESWEIDTTVAPSGIGGTYDQD</sequence>
<evidence type="ECO:0008006" key="5">
    <source>
        <dbReference type="Google" id="ProtNLM"/>
    </source>
</evidence>
<dbReference type="EMBL" id="JQHP01000001">
    <property type="protein sequence ID" value="KFX09636.1"/>
    <property type="molecule type" value="Genomic_DNA"/>
</dbReference>